<dbReference type="InterPro" id="IPR002805">
    <property type="entry name" value="Nict_dMeBzImd_PRibTrfase_arc"/>
</dbReference>
<dbReference type="EMBL" id="JADQBC010000013">
    <property type="protein sequence ID" value="MBR8826857.1"/>
    <property type="molecule type" value="Genomic_DNA"/>
</dbReference>
<evidence type="ECO:0000313" key="3">
    <source>
        <dbReference type="Proteomes" id="UP000767446"/>
    </source>
</evidence>
<accession>A0A941JSI3</accession>
<dbReference type="InterPro" id="IPR036087">
    <property type="entry name" value="Nict_dMeBzImd_PRibTrfase_sf"/>
</dbReference>
<dbReference type="CDD" id="cd02439">
    <property type="entry name" value="DMB-PRT_CobT"/>
    <property type="match status" value="1"/>
</dbReference>
<gene>
    <name evidence="2" type="ORF">DSM107014_02960</name>
</gene>
<dbReference type="SUPFAM" id="SSF52733">
    <property type="entry name" value="Nicotinate mononucleotide:5,6-dimethylbenzimidazole phosphoribosyltransferase (CobT)"/>
    <property type="match status" value="1"/>
</dbReference>
<dbReference type="HAMAP" id="MF_01086">
    <property type="entry name" value="UPF0284"/>
    <property type="match status" value="1"/>
</dbReference>
<comment type="caution">
    <text evidence="2">The sequence shown here is derived from an EMBL/GenBank/DDBJ whole genome shotgun (WGS) entry which is preliminary data.</text>
</comment>
<comment type="similarity">
    <text evidence="1">Belongs to the UPF0284 family.</text>
</comment>
<sequence>MIHIYTQIKRGNGWLEENRGRHPVFACILGLTATGLIPGISAAGATPADRQYTAVADAEFLVNGVRKEPTFPLPPLNVGASPVFISRAVVEALNIPVFVFDAGLPFPPAVPAISLSGMPANCITSGKALPLNIVEHLFAQGKFWGEKLALDATGGYVILGECVVGGTTTAQAVLTGLGFEVAGKVNSSHPHCNHAQKLAVVQAGLQQFTGNNPLELIAAVGDPMQIVVAGMAIAASRHVGVLLAGGTQMLAVYALIQRICAFFGENAHLEQMVVGTTRWVAEDPTGDTVGLAQLIGEVPLVATCLSFAHSRYPLFQVYEEGFVKEGVGAGGLACAAHLAYGLTPFQLLTVIESLFASYLRVNSIS</sequence>
<name>A0A941JSI3_9CHRO</name>
<dbReference type="Proteomes" id="UP000767446">
    <property type="component" value="Unassembled WGS sequence"/>
</dbReference>
<dbReference type="NCBIfam" id="NF003373">
    <property type="entry name" value="PRK04447.1-6"/>
    <property type="match status" value="1"/>
</dbReference>
<dbReference type="InterPro" id="IPR003200">
    <property type="entry name" value="Nict_dMeBzImd_PRibTrfase"/>
</dbReference>
<proteinExistence type="inferred from homology"/>
<organism evidence="2 3">
    <name type="scientific">Gomphosphaeria aponina SAG 52.96 = DSM 107014</name>
    <dbReference type="NCBI Taxonomy" id="1521640"/>
    <lineage>
        <taxon>Bacteria</taxon>
        <taxon>Bacillati</taxon>
        <taxon>Cyanobacteriota</taxon>
        <taxon>Cyanophyceae</taxon>
        <taxon>Oscillatoriophycideae</taxon>
        <taxon>Chroococcales</taxon>
        <taxon>Gomphosphaeriaceae</taxon>
        <taxon>Gomphosphaeria</taxon>
    </lineage>
</organism>
<protein>
    <recommendedName>
        <fullName evidence="1">UPF0284 protein DSM107014_02960</fullName>
    </recommendedName>
</protein>
<dbReference type="PANTHER" id="PTHR38811">
    <property type="match status" value="1"/>
</dbReference>
<reference evidence="2" key="1">
    <citation type="submission" date="2021-02" db="EMBL/GenBank/DDBJ databases">
        <title>Metagenome analyses of Stigonema ocellatum DSM 106950, Chlorogloea purpurea SAG 13.99 and Gomphosphaeria aponina DSM 107014.</title>
        <authorList>
            <person name="Marter P."/>
            <person name="Huang S."/>
        </authorList>
    </citation>
    <scope>NUCLEOTIDE SEQUENCE</scope>
    <source>
        <strain evidence="2">JP213</strain>
    </source>
</reference>
<dbReference type="Gene3D" id="3.40.50.10210">
    <property type="match status" value="1"/>
</dbReference>
<dbReference type="NCBIfam" id="TIGR00303">
    <property type="entry name" value="nicotinate mononucleotide-dependent phosphoribosyltransferase CobT"/>
    <property type="match status" value="1"/>
</dbReference>
<dbReference type="GO" id="GO:0008939">
    <property type="term" value="F:nicotinate-nucleotide-dimethylbenzimidazole phosphoribosyltransferase activity"/>
    <property type="evidence" value="ECO:0007669"/>
    <property type="project" value="InterPro"/>
</dbReference>
<dbReference type="PANTHER" id="PTHR38811:SF1">
    <property type="entry name" value="UPF0284 PROTEIN SLL1500"/>
    <property type="match status" value="1"/>
</dbReference>
<evidence type="ECO:0000313" key="2">
    <source>
        <dbReference type="EMBL" id="MBR8826857.1"/>
    </source>
</evidence>
<evidence type="ECO:0000256" key="1">
    <source>
        <dbReference type="HAMAP-Rule" id="MF_01086"/>
    </source>
</evidence>
<dbReference type="AlphaFoldDB" id="A0A941JSI3"/>